<feature type="transmembrane region" description="Helical" evidence="7">
    <location>
        <begin position="739"/>
        <end position="764"/>
    </location>
</feature>
<dbReference type="Pfam" id="PF02687">
    <property type="entry name" value="FtsX"/>
    <property type="match status" value="2"/>
</dbReference>
<keyword evidence="5 7" id="KW-0472">Membrane</keyword>
<evidence type="ECO:0000256" key="6">
    <source>
        <dbReference type="ARBA" id="ARBA00038076"/>
    </source>
</evidence>
<dbReference type="InterPro" id="IPR025857">
    <property type="entry name" value="MacB_PCD"/>
</dbReference>
<evidence type="ECO:0000256" key="1">
    <source>
        <dbReference type="ARBA" id="ARBA00004651"/>
    </source>
</evidence>
<dbReference type="InterPro" id="IPR003838">
    <property type="entry name" value="ABC3_permease_C"/>
</dbReference>
<feature type="transmembrane region" description="Helical" evidence="7">
    <location>
        <begin position="486"/>
        <end position="505"/>
    </location>
</feature>
<evidence type="ECO:0000256" key="2">
    <source>
        <dbReference type="ARBA" id="ARBA00022475"/>
    </source>
</evidence>
<evidence type="ECO:0000313" key="10">
    <source>
        <dbReference type="EMBL" id="MDM7831783.1"/>
    </source>
</evidence>
<dbReference type="Proteomes" id="UP001321453">
    <property type="component" value="Unassembled WGS sequence"/>
</dbReference>
<evidence type="ECO:0000256" key="4">
    <source>
        <dbReference type="ARBA" id="ARBA00022989"/>
    </source>
</evidence>
<dbReference type="Pfam" id="PF12704">
    <property type="entry name" value="MacB_PCD"/>
    <property type="match status" value="1"/>
</dbReference>
<evidence type="ECO:0000313" key="11">
    <source>
        <dbReference type="Proteomes" id="UP001321453"/>
    </source>
</evidence>
<comment type="subcellular location">
    <subcellularLocation>
        <location evidence="1">Cell membrane</location>
        <topology evidence="1">Multi-pass membrane protein</topology>
    </subcellularLocation>
</comment>
<dbReference type="EMBL" id="JAUCGR010000002">
    <property type="protein sequence ID" value="MDM7831783.1"/>
    <property type="molecule type" value="Genomic_DNA"/>
</dbReference>
<feature type="domain" description="ABC3 transporter permease C-terminal" evidence="8">
    <location>
        <begin position="256"/>
        <end position="377"/>
    </location>
</feature>
<keyword evidence="3 7" id="KW-0812">Transmembrane</keyword>
<dbReference type="RefSeq" id="WP_289447203.1">
    <property type="nucleotide sequence ID" value="NZ_JAUCGR010000002.1"/>
</dbReference>
<feature type="transmembrane region" description="Helical" evidence="7">
    <location>
        <begin position="248"/>
        <end position="277"/>
    </location>
</feature>
<name>A0ABT7S824_9CELL</name>
<protein>
    <submittedName>
        <fullName evidence="10">FtsX-like permease family protein</fullName>
    </submittedName>
</protein>
<comment type="similarity">
    <text evidence="6">Belongs to the ABC-4 integral membrane protein family.</text>
</comment>
<feature type="domain" description="ABC3 transporter permease C-terminal" evidence="8">
    <location>
        <begin position="697"/>
        <end position="814"/>
    </location>
</feature>
<keyword evidence="2" id="KW-1003">Cell membrane</keyword>
<feature type="transmembrane region" description="Helical" evidence="7">
    <location>
        <begin position="784"/>
        <end position="804"/>
    </location>
</feature>
<evidence type="ECO:0000256" key="5">
    <source>
        <dbReference type="ARBA" id="ARBA00023136"/>
    </source>
</evidence>
<evidence type="ECO:0000256" key="3">
    <source>
        <dbReference type="ARBA" id="ARBA00022692"/>
    </source>
</evidence>
<feature type="transmembrane region" description="Helical" evidence="7">
    <location>
        <begin position="424"/>
        <end position="449"/>
    </location>
</feature>
<gene>
    <name evidence="10" type="ORF">QRT05_10605</name>
</gene>
<feature type="transmembrane region" description="Helical" evidence="7">
    <location>
        <begin position="298"/>
        <end position="323"/>
    </location>
</feature>
<keyword evidence="11" id="KW-1185">Reference proteome</keyword>
<feature type="transmembrane region" description="Helical" evidence="7">
    <location>
        <begin position="690"/>
        <end position="718"/>
    </location>
</feature>
<keyword evidence="4 7" id="KW-1133">Transmembrane helix</keyword>
<evidence type="ECO:0000259" key="8">
    <source>
        <dbReference type="Pfam" id="PF02687"/>
    </source>
</evidence>
<dbReference type="PANTHER" id="PTHR30572">
    <property type="entry name" value="MEMBRANE COMPONENT OF TRANSPORTER-RELATED"/>
    <property type="match status" value="1"/>
</dbReference>
<feature type="transmembrane region" description="Helical" evidence="7">
    <location>
        <begin position="398"/>
        <end position="418"/>
    </location>
</feature>
<dbReference type="PANTHER" id="PTHR30572:SF4">
    <property type="entry name" value="ABC TRANSPORTER PERMEASE YTRF"/>
    <property type="match status" value="1"/>
</dbReference>
<feature type="transmembrane region" description="Helical" evidence="7">
    <location>
        <begin position="343"/>
        <end position="367"/>
    </location>
</feature>
<accession>A0ABT7S824</accession>
<reference evidence="10 11" key="1">
    <citation type="submission" date="2023-06" db="EMBL/GenBank/DDBJ databases">
        <title>Cellulomonas sp. MW9 Whole genome sequence.</title>
        <authorList>
            <person name="Park S."/>
        </authorList>
    </citation>
    <scope>NUCLEOTIDE SEQUENCE [LARGE SCALE GENOMIC DNA]</scope>
    <source>
        <strain evidence="10 11">MW9</strain>
    </source>
</reference>
<feature type="domain" description="MacB-like periplasmic core" evidence="9">
    <location>
        <begin position="21"/>
        <end position="216"/>
    </location>
</feature>
<organism evidence="10 11">
    <name type="scientific">Cellulomonas edaphi</name>
    <dbReference type="NCBI Taxonomy" id="3053468"/>
    <lineage>
        <taxon>Bacteria</taxon>
        <taxon>Bacillati</taxon>
        <taxon>Actinomycetota</taxon>
        <taxon>Actinomycetes</taxon>
        <taxon>Micrococcales</taxon>
        <taxon>Cellulomonadaceae</taxon>
        <taxon>Cellulomonas</taxon>
    </lineage>
</organism>
<evidence type="ECO:0000259" key="9">
    <source>
        <dbReference type="Pfam" id="PF12704"/>
    </source>
</evidence>
<evidence type="ECO:0000256" key="7">
    <source>
        <dbReference type="SAM" id="Phobius"/>
    </source>
</evidence>
<comment type="caution">
    <text evidence="10">The sequence shown here is derived from an EMBL/GenBank/DDBJ whole genome shotgun (WGS) entry which is preliminary data.</text>
</comment>
<dbReference type="InterPro" id="IPR050250">
    <property type="entry name" value="Macrolide_Exporter_MacB"/>
</dbReference>
<sequence length="821" mass="82836">MLRLTLAQMRRSLGRLVAAGIAIAIGTAFVTATLLAGDVFSRATDDALTARYGAADLVVAGPVTPESLAAVQHTPGVQAASPLLLGSAQVSVGTRSEYLALLAQSPVPAFDTLRVTDGSLAGAGEIALPESTAKRLGVAVGDQVDVTTYSDTDPDAAPVVEKVTVSGLVDDPKGAWTEYGGAGSAAGADLQRWNGGPVDSTSILVRTDDVQATQAALVATVDGGAEVWTKQQAASHAVSELSDDGTDFVLLLVLGFGGVALVVAGLVISNTFQVLVAQRTRTLALLRCVGARRSQLRTSVLVEAGIVGLGASAVGVLSGAALGQITLWALDGTSAGPKLPSTIALSAVTVLLPLVVGTLVTLASCLVPARAATRVSPVAALRPVEAPSVRSRAGTVRLTLSLVMAIGGFLGLALSIGAAHLSPLLGLGLGLLSGAVSFVGVLLGAVYWVPRVVGVVGGAFRRTGATARLAAANSVRNPRRTAATSTALLIGVTLVALMSTGAASARASLSGALDEQYPVDMMLSRTTAPGEDDQGFQDGLAAVRAVPGVADVVELTTVTAQSDDGSTTWELLGVDPEQAHGVLRNDDIADQLRDGVVLTSSSALGDAVKAGGTNLTVVKTGGLGGTSLVTADVASSIDPSAPTTTAWVRLASGTDAGDVLDEVRQVVGSDIFVESAGAEREQYERLIDTLLAIVVGLLGVAVLIALIGVANTLSLSVIERRRESATLRAIGLSRRRLRLSLGIEGMLIAGVGALLGVALGLVYGWAGSAIVFGSFGELHLAVPWLDLGLVLAVAVAAGLVASVLPARRAARTSPVAALAVD</sequence>
<proteinExistence type="inferred from homology"/>